<evidence type="ECO:0000313" key="2">
    <source>
        <dbReference type="Proteomes" id="UP001497516"/>
    </source>
</evidence>
<dbReference type="EMBL" id="OZ034818">
    <property type="protein sequence ID" value="CAL1388842.1"/>
    <property type="molecule type" value="Genomic_DNA"/>
</dbReference>
<reference evidence="1 2" key="1">
    <citation type="submission" date="2024-04" db="EMBL/GenBank/DDBJ databases">
        <authorList>
            <person name="Fracassetti M."/>
        </authorList>
    </citation>
    <scope>NUCLEOTIDE SEQUENCE [LARGE SCALE GENOMIC DNA]</scope>
</reference>
<organism evidence="1 2">
    <name type="scientific">Linum trigynum</name>
    <dbReference type="NCBI Taxonomy" id="586398"/>
    <lineage>
        <taxon>Eukaryota</taxon>
        <taxon>Viridiplantae</taxon>
        <taxon>Streptophyta</taxon>
        <taxon>Embryophyta</taxon>
        <taxon>Tracheophyta</taxon>
        <taxon>Spermatophyta</taxon>
        <taxon>Magnoliopsida</taxon>
        <taxon>eudicotyledons</taxon>
        <taxon>Gunneridae</taxon>
        <taxon>Pentapetalae</taxon>
        <taxon>rosids</taxon>
        <taxon>fabids</taxon>
        <taxon>Malpighiales</taxon>
        <taxon>Linaceae</taxon>
        <taxon>Linum</taxon>
    </lineage>
</organism>
<keyword evidence="2" id="KW-1185">Reference proteome</keyword>
<dbReference type="AlphaFoldDB" id="A0AAV2ESW0"/>
<dbReference type="Proteomes" id="UP001497516">
    <property type="component" value="Chromosome 5"/>
</dbReference>
<proteinExistence type="predicted"/>
<sequence length="106" mass="11816">MIDASHEYIHHLVNHEKYGTMLEQWRYSEAGPLGVGLGDVHQVQVPSSDVWGSHSSPVAKPLAIDELCVEFYSTFSHVITSSKHNRPYVELVLGGQHHGLTYDGFS</sequence>
<evidence type="ECO:0000313" key="1">
    <source>
        <dbReference type="EMBL" id="CAL1388842.1"/>
    </source>
</evidence>
<protein>
    <submittedName>
        <fullName evidence="1">Uncharacterized protein</fullName>
    </submittedName>
</protein>
<gene>
    <name evidence="1" type="ORF">LTRI10_LOCUS29743</name>
</gene>
<accession>A0AAV2ESW0</accession>
<name>A0AAV2ESW0_9ROSI</name>